<feature type="transmembrane region" description="Helical" evidence="1">
    <location>
        <begin position="7"/>
        <end position="32"/>
    </location>
</feature>
<feature type="transmembrane region" description="Helical" evidence="1">
    <location>
        <begin position="111"/>
        <end position="133"/>
    </location>
</feature>
<name>A0ABW4ZWJ2_9BACL</name>
<reference evidence="3" key="1">
    <citation type="journal article" date="2019" name="Int. J. Syst. Evol. Microbiol.">
        <title>The Global Catalogue of Microorganisms (GCM) 10K type strain sequencing project: providing services to taxonomists for standard genome sequencing and annotation.</title>
        <authorList>
            <consortium name="The Broad Institute Genomics Platform"/>
            <consortium name="The Broad Institute Genome Sequencing Center for Infectious Disease"/>
            <person name="Wu L."/>
            <person name="Ma J."/>
        </authorList>
    </citation>
    <scope>NUCLEOTIDE SEQUENCE [LARGE SCALE GENOMIC DNA]</scope>
    <source>
        <strain evidence="3">CGMCC 1.13574</strain>
    </source>
</reference>
<feature type="transmembrane region" description="Helical" evidence="1">
    <location>
        <begin position="78"/>
        <end position="99"/>
    </location>
</feature>
<keyword evidence="1" id="KW-0472">Membrane</keyword>
<evidence type="ECO:0000313" key="2">
    <source>
        <dbReference type="EMBL" id="MFD2169816.1"/>
    </source>
</evidence>
<protein>
    <submittedName>
        <fullName evidence="2">Uncharacterized protein</fullName>
    </submittedName>
</protein>
<gene>
    <name evidence="2" type="ORF">ACFSOY_07380</name>
</gene>
<evidence type="ECO:0000256" key="1">
    <source>
        <dbReference type="SAM" id="Phobius"/>
    </source>
</evidence>
<dbReference type="Proteomes" id="UP001597343">
    <property type="component" value="Unassembled WGS sequence"/>
</dbReference>
<keyword evidence="1" id="KW-0812">Transmembrane</keyword>
<feature type="transmembrane region" description="Helical" evidence="1">
    <location>
        <begin position="44"/>
        <end position="66"/>
    </location>
</feature>
<keyword evidence="3" id="KW-1185">Reference proteome</keyword>
<sequence>MQLIRFILMLAVFAVSYWGGFLAYEGTLWLVWEQTLDGDLKATVFWSAVAYIIILGPLYLIVCFIIKSKVKHRLSRFLLYPVTCALTFVVPTTFILLVWGGGSLLSPEAQLFHAFFATSGFLFGLGFGLVSLLSSKRATGA</sequence>
<proteinExistence type="predicted"/>
<keyword evidence="1" id="KW-1133">Transmembrane helix</keyword>
<accession>A0ABW4ZWJ2</accession>
<comment type="caution">
    <text evidence="2">The sequence shown here is derived from an EMBL/GenBank/DDBJ whole genome shotgun (WGS) entry which is preliminary data.</text>
</comment>
<organism evidence="2 3">
    <name type="scientific">Tumebacillus lipolyticus</name>
    <dbReference type="NCBI Taxonomy" id="1280370"/>
    <lineage>
        <taxon>Bacteria</taxon>
        <taxon>Bacillati</taxon>
        <taxon>Bacillota</taxon>
        <taxon>Bacilli</taxon>
        <taxon>Bacillales</taxon>
        <taxon>Alicyclobacillaceae</taxon>
        <taxon>Tumebacillus</taxon>
    </lineage>
</organism>
<dbReference type="RefSeq" id="WP_386045260.1">
    <property type="nucleotide sequence ID" value="NZ_JBHUIO010000005.1"/>
</dbReference>
<evidence type="ECO:0000313" key="3">
    <source>
        <dbReference type="Proteomes" id="UP001597343"/>
    </source>
</evidence>
<dbReference type="EMBL" id="JBHUIO010000005">
    <property type="protein sequence ID" value="MFD2169816.1"/>
    <property type="molecule type" value="Genomic_DNA"/>
</dbReference>